<keyword evidence="2" id="KW-0732">Signal</keyword>
<evidence type="ECO:0000313" key="4">
    <source>
        <dbReference type="Proteomes" id="UP000321484"/>
    </source>
</evidence>
<accession>A0A511Z1T9</accession>
<feature type="signal peptide" evidence="2">
    <location>
        <begin position="1"/>
        <end position="23"/>
    </location>
</feature>
<dbReference type="OrthoDB" id="4336304at2"/>
<comment type="caution">
    <text evidence="3">The sequence shown here is derived from an EMBL/GenBank/DDBJ whole genome shotgun (WGS) entry which is preliminary data.</text>
</comment>
<keyword evidence="1" id="KW-0812">Transmembrane</keyword>
<evidence type="ECO:0000313" key="3">
    <source>
        <dbReference type="EMBL" id="GEN81422.1"/>
    </source>
</evidence>
<keyword evidence="4" id="KW-1185">Reference proteome</keyword>
<protein>
    <recommendedName>
        <fullName evidence="5">DUF916 domain-containing protein</fullName>
    </recommendedName>
</protein>
<evidence type="ECO:0008006" key="5">
    <source>
        <dbReference type="Google" id="ProtNLM"/>
    </source>
</evidence>
<sequence length="366" mass="36098">MPLRALSLLAVVLGSVLGLPVAAAPTATAAVAPDPATSTTWALQPATADGPDGRISLRHVVDGGARADDLVALTNFSDRPATFAVYASDGVVTADGSFDVLASGQAPVDGGAWITVGPVDGAQARDGGGLVLELAAGATALVPVGIAVPAQATPGDHPAGVVAELVQGAGSAVQLTSRVGVRVHLRVSGDVAAALAPETVTASYTPSWNPFAPGTLTVTTTVTNAGNVRLGARTTTSLAGPAGVAPTSAADEQREVLPGTTTTSTVEVAVPPLVMAWGEVTVTPVVVGEDDLGGAALSPATASFTVWTVPWSQLALLLALVAGVLLARRARRRSAARVQARIDAAVAAATAAGAAGAPEPVEARDA</sequence>
<reference evidence="3 4" key="1">
    <citation type="submission" date="2019-07" db="EMBL/GenBank/DDBJ databases">
        <title>Whole genome shotgun sequence of Actinotalea fermentans NBRC 105374.</title>
        <authorList>
            <person name="Hosoyama A."/>
            <person name="Uohara A."/>
            <person name="Ohji S."/>
            <person name="Ichikawa N."/>
        </authorList>
    </citation>
    <scope>NUCLEOTIDE SEQUENCE [LARGE SCALE GENOMIC DNA]</scope>
    <source>
        <strain evidence="3 4">NBRC 105374</strain>
    </source>
</reference>
<proteinExistence type="predicted"/>
<dbReference type="RefSeq" id="WP_146820016.1">
    <property type="nucleotide sequence ID" value="NZ_BJYK01000012.1"/>
</dbReference>
<evidence type="ECO:0000256" key="2">
    <source>
        <dbReference type="SAM" id="SignalP"/>
    </source>
</evidence>
<evidence type="ECO:0000256" key="1">
    <source>
        <dbReference type="SAM" id="Phobius"/>
    </source>
</evidence>
<keyword evidence="1" id="KW-1133">Transmembrane helix</keyword>
<feature type="chain" id="PRO_5039187774" description="DUF916 domain-containing protein" evidence="2">
    <location>
        <begin position="24"/>
        <end position="366"/>
    </location>
</feature>
<dbReference type="Proteomes" id="UP000321484">
    <property type="component" value="Unassembled WGS sequence"/>
</dbReference>
<name>A0A511Z1T9_9CELL</name>
<feature type="transmembrane region" description="Helical" evidence="1">
    <location>
        <begin position="304"/>
        <end position="327"/>
    </location>
</feature>
<gene>
    <name evidence="3" type="ORF">AFE02nite_31560</name>
</gene>
<keyword evidence="1" id="KW-0472">Membrane</keyword>
<organism evidence="3 4">
    <name type="scientific">Actinotalea fermentans</name>
    <dbReference type="NCBI Taxonomy" id="43671"/>
    <lineage>
        <taxon>Bacteria</taxon>
        <taxon>Bacillati</taxon>
        <taxon>Actinomycetota</taxon>
        <taxon>Actinomycetes</taxon>
        <taxon>Micrococcales</taxon>
        <taxon>Cellulomonadaceae</taxon>
        <taxon>Actinotalea</taxon>
    </lineage>
</organism>
<dbReference type="EMBL" id="BJYK01000012">
    <property type="protein sequence ID" value="GEN81422.1"/>
    <property type="molecule type" value="Genomic_DNA"/>
</dbReference>
<dbReference type="AlphaFoldDB" id="A0A511Z1T9"/>